<organism evidence="2 3">
    <name type="scientific">Chryseobacterium luquanense</name>
    <dbReference type="NCBI Taxonomy" id="2983766"/>
    <lineage>
        <taxon>Bacteria</taxon>
        <taxon>Pseudomonadati</taxon>
        <taxon>Bacteroidota</taxon>
        <taxon>Flavobacteriia</taxon>
        <taxon>Flavobacteriales</taxon>
        <taxon>Weeksellaceae</taxon>
        <taxon>Chryseobacterium group</taxon>
        <taxon>Chryseobacterium</taxon>
    </lineage>
</organism>
<evidence type="ECO:0000313" key="2">
    <source>
        <dbReference type="EMBL" id="MCX8532968.1"/>
    </source>
</evidence>
<dbReference type="InterPro" id="IPR036465">
    <property type="entry name" value="vWFA_dom_sf"/>
</dbReference>
<dbReference type="Gene3D" id="2.60.40.10">
    <property type="entry name" value="Immunoglobulins"/>
    <property type="match status" value="1"/>
</dbReference>
<accession>A0ABT3Y4A3</accession>
<dbReference type="Pfam" id="PF00092">
    <property type="entry name" value="VWA"/>
    <property type="match status" value="1"/>
</dbReference>
<dbReference type="PROSITE" id="PS50234">
    <property type="entry name" value="VWFA"/>
    <property type="match status" value="1"/>
</dbReference>
<sequence>MKRKNIIFLKVLPILLLILTTWINTAKAQGVDAVFFLDNSSSIDDTEWTDMSNSTKNLIDQVLNCNPANRVSVVHYSHIADGFPNQRESRLYIESAFTPDAVSAKNFIRRGGVAASPMGGNTNTHQAAGVLKDILSNIINPKVLSPTKTLTQNSTNKLVVFLFTDGLSSDQIRKTIWEGTGGNFDNYNVLKTSKNATFVVLQAPPNTVAADYTAALKTSAAIASVGGSYTGALDANLGDPQGSGVKPRKIIGSPTFDISTLDISTIAQGICQSCAPVVEISAVTPPAQGVCLNGTAQPLVSTATGTGTLTYQWYSNTVNSTTGGTLIAGATSASYNPPTSAAGTRYYYVVVSDSYCEGKTTSPIVSVTVSSLSATLVPNINNTTAYSNSTGLYTIQCGSATANLSTLTASNTPIGSIITWHTDPIATAANRVTPVTAVSGTTKLYAAFYNSTGPCYSSTKMVTIVAPICAVDDDYTSTPIIAGVGGTLPSIFGNDTYSGTIISTMPANSVDFFYEMWTTANATVDGNGNLIIPATTPPGTYTYYYKICDKDPDVVSQTSCAIAEVKFTVVAAFGCNNNMYLSQSVPGSTTLYTIGTSTNPFTYPTVGTEAVSYNAMGLNPLDGRIYAIQAGTTNLLSINTDGSTTNLGSVTGLAAGTYFGGEIDDAGNYYVIANLTGGVSTMYRINLTTKVATAISLKYANNSVATLYLPDMSYSITTGLLYGVHGPTGQLVSISSTGIVTRIGTAPGVSQNFGAMYTSSTGEVFGVRNDGGFYQFNLTTGERVLISGASPSSGNDGAHCVTMPITFTADLQITKTDNTVTYTPGSTTTYTVTVTNSGPYGVLNAVVSDPVPAGIPAANVSYTAIASSGSTTTVSGTQTGAINDFVGLPVNGSVTYTIVVNIPMTFSGNLVNTATVNAPSNITDTNTANNTATDTDTFGVCYKPAITTGITLDTQHGISALGRAGTDNGNWPMVRKGAWTALEAKTKGFVINRLSTSQIANIPVANLIEGMMVYNTNLNCLQINTTGTAAGWTCLTNQVCPSN</sequence>
<protein>
    <submittedName>
        <fullName evidence="2">VWA domain-containing protein</fullName>
    </submittedName>
</protein>
<comment type="caution">
    <text evidence="2">The sequence shown here is derived from an EMBL/GenBank/DDBJ whole genome shotgun (WGS) entry which is preliminary data.</text>
</comment>
<keyword evidence="3" id="KW-1185">Reference proteome</keyword>
<dbReference type="NCBIfam" id="TIGR01451">
    <property type="entry name" value="B_ant_repeat"/>
    <property type="match status" value="1"/>
</dbReference>
<dbReference type="EMBL" id="JAOVZV010000010">
    <property type="protein sequence ID" value="MCX8532968.1"/>
    <property type="molecule type" value="Genomic_DNA"/>
</dbReference>
<dbReference type="Pfam" id="PF21959">
    <property type="entry name" value="DUF6923"/>
    <property type="match status" value="1"/>
</dbReference>
<dbReference type="InterPro" id="IPR047589">
    <property type="entry name" value="DUF11_rpt"/>
</dbReference>
<reference evidence="2" key="1">
    <citation type="submission" date="2022-10" db="EMBL/GenBank/DDBJ databases">
        <title>Chryseobacterium sp. nov., a novel bacterial species.</title>
        <authorList>
            <person name="Cao Y."/>
        </authorList>
    </citation>
    <scope>NUCLEOTIDE SEQUENCE</scope>
    <source>
        <strain evidence="2">KC 927</strain>
    </source>
</reference>
<dbReference type="Proteomes" id="UP001070176">
    <property type="component" value="Unassembled WGS sequence"/>
</dbReference>
<dbReference type="Gene3D" id="2.60.40.2700">
    <property type="match status" value="1"/>
</dbReference>
<dbReference type="InterPro" id="IPR054215">
    <property type="entry name" value="DUF6923"/>
</dbReference>
<name>A0ABT3Y4A3_9FLAO</name>
<evidence type="ECO:0000259" key="1">
    <source>
        <dbReference type="PROSITE" id="PS50234"/>
    </source>
</evidence>
<dbReference type="Pfam" id="PF01345">
    <property type="entry name" value="DUF11"/>
    <property type="match status" value="1"/>
</dbReference>
<feature type="domain" description="VWFA" evidence="1">
    <location>
        <begin position="32"/>
        <end position="201"/>
    </location>
</feature>
<evidence type="ECO:0000313" key="3">
    <source>
        <dbReference type="Proteomes" id="UP001070176"/>
    </source>
</evidence>
<proteinExistence type="predicted"/>
<dbReference type="InterPro" id="IPR002035">
    <property type="entry name" value="VWF_A"/>
</dbReference>
<dbReference type="InterPro" id="IPR013783">
    <property type="entry name" value="Ig-like_fold"/>
</dbReference>
<gene>
    <name evidence="2" type="ORF">OEA66_11475</name>
</gene>
<dbReference type="InterPro" id="IPR001434">
    <property type="entry name" value="OmcB-like_DUF11"/>
</dbReference>
<dbReference type="RefSeq" id="WP_267281493.1">
    <property type="nucleotide sequence ID" value="NZ_JAOVZV010000010.1"/>
</dbReference>
<dbReference type="SUPFAM" id="SSF53300">
    <property type="entry name" value="vWA-like"/>
    <property type="match status" value="1"/>
</dbReference>
<dbReference type="Gene3D" id="3.40.50.410">
    <property type="entry name" value="von Willebrand factor, type A domain"/>
    <property type="match status" value="1"/>
</dbReference>
<dbReference type="SUPFAM" id="SSF82171">
    <property type="entry name" value="DPP6 N-terminal domain-like"/>
    <property type="match status" value="1"/>
</dbReference>